<name>A0AAE4Y8L3_9RHOB</name>
<evidence type="ECO:0000313" key="6">
    <source>
        <dbReference type="Proteomes" id="UP001193501"/>
    </source>
</evidence>
<keyword evidence="1" id="KW-0479">Metal-binding</keyword>
<dbReference type="Pfam" id="PF08240">
    <property type="entry name" value="ADH_N"/>
    <property type="match status" value="1"/>
</dbReference>
<evidence type="ECO:0000256" key="3">
    <source>
        <dbReference type="ARBA" id="ARBA00023002"/>
    </source>
</evidence>
<feature type="domain" description="Enoyl reductase (ER)" evidence="4">
    <location>
        <begin position="8"/>
        <end position="327"/>
    </location>
</feature>
<dbReference type="Pfam" id="PF00107">
    <property type="entry name" value="ADH_zinc_N"/>
    <property type="match status" value="1"/>
</dbReference>
<reference evidence="5" key="1">
    <citation type="submission" date="2020-01" db="EMBL/GenBank/DDBJ databases">
        <authorList>
            <person name="Chen W.-M."/>
        </authorList>
    </citation>
    <scope>NUCLEOTIDE SEQUENCE</scope>
    <source>
        <strain evidence="5">CYK-10</strain>
    </source>
</reference>
<dbReference type="InterPro" id="IPR011032">
    <property type="entry name" value="GroES-like_sf"/>
</dbReference>
<dbReference type="InterPro" id="IPR036291">
    <property type="entry name" value="NAD(P)-bd_dom_sf"/>
</dbReference>
<dbReference type="SMART" id="SM00829">
    <property type="entry name" value="PKS_ER"/>
    <property type="match status" value="1"/>
</dbReference>
<comment type="caution">
    <text evidence="5">The sequence shown here is derived from an EMBL/GenBank/DDBJ whole genome shotgun (WGS) entry which is preliminary data.</text>
</comment>
<keyword evidence="6" id="KW-1185">Reference proteome</keyword>
<organism evidence="5 6">
    <name type="scientific">Stagnihabitans tardus</name>
    <dbReference type="NCBI Taxonomy" id="2699202"/>
    <lineage>
        <taxon>Bacteria</taxon>
        <taxon>Pseudomonadati</taxon>
        <taxon>Pseudomonadota</taxon>
        <taxon>Alphaproteobacteria</taxon>
        <taxon>Rhodobacterales</taxon>
        <taxon>Paracoccaceae</taxon>
        <taxon>Stagnihabitans</taxon>
    </lineage>
</organism>
<sequence>MKAARLVGLRQIELQEVARPEPGPFDVVVQVQAAGICGTDRHLYHGEFPSRPPVTLGHEFAGLVVAAGAESGHQVGGLVACDPNIFCGTCPECRRGRVNLCARNVAIGLARDGGFAEFALIPGHRALPLPPGLGAEAGAFAEPLACTLHGLDVARLVPGERAIVLGGGVIGLLAVQLARAAGAEVMLVTRHPAKREVALALGAKFTAASTDEALALWPQGADAVIECAGVPETMETAPRLASSGGRVVILGVLAKGAKVTIEPFDLLFREVSLLPAFINPFTQSRALDLIASGHVQTEPLITRRLTLDEAPAAIAAPPPPGDIKTLILP</sequence>
<dbReference type="Gene3D" id="3.40.50.720">
    <property type="entry name" value="NAD(P)-binding Rossmann-like Domain"/>
    <property type="match status" value="1"/>
</dbReference>
<dbReference type="RefSeq" id="WP_168774802.1">
    <property type="nucleotide sequence ID" value="NZ_JAABNR010000008.1"/>
</dbReference>
<dbReference type="GO" id="GO:0046872">
    <property type="term" value="F:metal ion binding"/>
    <property type="evidence" value="ECO:0007669"/>
    <property type="project" value="UniProtKB-KW"/>
</dbReference>
<keyword evidence="3" id="KW-0560">Oxidoreductase</keyword>
<dbReference type="AlphaFoldDB" id="A0AAE4Y8L3"/>
<dbReference type="InterPro" id="IPR020843">
    <property type="entry name" value="ER"/>
</dbReference>
<evidence type="ECO:0000259" key="4">
    <source>
        <dbReference type="SMART" id="SM00829"/>
    </source>
</evidence>
<dbReference type="GO" id="GO:0016491">
    <property type="term" value="F:oxidoreductase activity"/>
    <property type="evidence" value="ECO:0007669"/>
    <property type="project" value="UniProtKB-KW"/>
</dbReference>
<evidence type="ECO:0000256" key="2">
    <source>
        <dbReference type="ARBA" id="ARBA00022833"/>
    </source>
</evidence>
<dbReference type="Proteomes" id="UP001193501">
    <property type="component" value="Unassembled WGS sequence"/>
</dbReference>
<dbReference type="SUPFAM" id="SSF50129">
    <property type="entry name" value="GroES-like"/>
    <property type="match status" value="1"/>
</dbReference>
<keyword evidence="2" id="KW-0862">Zinc</keyword>
<dbReference type="Gene3D" id="3.90.180.10">
    <property type="entry name" value="Medium-chain alcohol dehydrogenases, catalytic domain"/>
    <property type="match status" value="1"/>
</dbReference>
<dbReference type="PANTHER" id="PTHR43401:SF2">
    <property type="entry name" value="L-THREONINE 3-DEHYDROGENASE"/>
    <property type="match status" value="1"/>
</dbReference>
<accession>A0AAE4Y8L3</accession>
<dbReference type="InterPro" id="IPR013154">
    <property type="entry name" value="ADH-like_N"/>
</dbReference>
<dbReference type="CDD" id="cd08234">
    <property type="entry name" value="threonine_DH_like"/>
    <property type="match status" value="1"/>
</dbReference>
<dbReference type="InterPro" id="IPR050129">
    <property type="entry name" value="Zn_alcohol_dh"/>
</dbReference>
<gene>
    <name evidence="5" type="ORF">GV832_10475</name>
</gene>
<dbReference type="EMBL" id="JAABNR010000008">
    <property type="protein sequence ID" value="NBZ88002.1"/>
    <property type="molecule type" value="Genomic_DNA"/>
</dbReference>
<evidence type="ECO:0000256" key="1">
    <source>
        <dbReference type="ARBA" id="ARBA00022723"/>
    </source>
</evidence>
<evidence type="ECO:0000313" key="5">
    <source>
        <dbReference type="EMBL" id="NBZ88002.1"/>
    </source>
</evidence>
<dbReference type="PANTHER" id="PTHR43401">
    <property type="entry name" value="L-THREONINE 3-DEHYDROGENASE"/>
    <property type="match status" value="1"/>
</dbReference>
<dbReference type="InterPro" id="IPR013149">
    <property type="entry name" value="ADH-like_C"/>
</dbReference>
<dbReference type="SUPFAM" id="SSF51735">
    <property type="entry name" value="NAD(P)-binding Rossmann-fold domains"/>
    <property type="match status" value="1"/>
</dbReference>
<protein>
    <submittedName>
        <fullName evidence="5">Alcohol dehydrogenase catalytic domain-containing protein</fullName>
    </submittedName>
</protein>
<proteinExistence type="predicted"/>